<sequence length="466" mass="54020">MLEPQAGLVWKAARLSLKSCPAPPEDFTELRWASFLFGTACQNCGCKANHDLRDWRLLRRVCPACRRRRLVDERLVTERRFPGVSKDILKYVPWTGDSGWDWRPSQSRECYWDEDIIRIAAQRKKIQDPQARKTWEDDYAGRVEKRNELVKVYTKWKLEMVGVRRNQESKDREKRLKAFKERFVAAGYAQHDVDKSLHPWTEGIYSGTPNVTNAVWTRVRPKLEPKVQAQVNFRLAEELRPTLDQRMKILEDVYTAYLDTLRPSERLYCPPVDFLRPIPAVLKLLEADKGTNITAKNFQPLKRHFKKYIADHQGKVRMSLKTEETTRQVTYTGDPFDLARFVYRRSPAPRRKCRTPFAWADPEDLILVGWSMIGTHATQERKQLQLRDGVWIPIPAGFDLNFSASPVSAKLIELAGLDPKTTTVAEMDACDPRFVFTQFLTEAGYPVLTWRTAVSSCRSTHSPAYI</sequence>
<protein>
    <submittedName>
        <fullName evidence="1">Uncharacterized protein</fullName>
    </submittedName>
</protein>
<dbReference type="Proteomes" id="UP000298030">
    <property type="component" value="Unassembled WGS sequence"/>
</dbReference>
<comment type="caution">
    <text evidence="1">The sequence shown here is derived from an EMBL/GenBank/DDBJ whole genome shotgun (WGS) entry which is preliminary data.</text>
</comment>
<proteinExistence type="predicted"/>
<gene>
    <name evidence="1" type="ORF">FA13DRAFT_826184</name>
</gene>
<organism evidence="1 2">
    <name type="scientific">Coprinellus micaceus</name>
    <name type="common">Glistening ink-cap mushroom</name>
    <name type="synonym">Coprinus micaceus</name>
    <dbReference type="NCBI Taxonomy" id="71717"/>
    <lineage>
        <taxon>Eukaryota</taxon>
        <taxon>Fungi</taxon>
        <taxon>Dikarya</taxon>
        <taxon>Basidiomycota</taxon>
        <taxon>Agaricomycotina</taxon>
        <taxon>Agaricomycetes</taxon>
        <taxon>Agaricomycetidae</taxon>
        <taxon>Agaricales</taxon>
        <taxon>Agaricineae</taxon>
        <taxon>Psathyrellaceae</taxon>
        <taxon>Coprinellus</taxon>
    </lineage>
</organism>
<evidence type="ECO:0000313" key="2">
    <source>
        <dbReference type="Proteomes" id="UP000298030"/>
    </source>
</evidence>
<dbReference type="EMBL" id="QPFP01000035">
    <property type="protein sequence ID" value="TEB28025.1"/>
    <property type="molecule type" value="Genomic_DNA"/>
</dbReference>
<dbReference type="OrthoDB" id="2322499at2759"/>
<accession>A0A4Y7T1L2</accession>
<reference evidence="1 2" key="1">
    <citation type="journal article" date="2019" name="Nat. Ecol. Evol.">
        <title>Megaphylogeny resolves global patterns of mushroom evolution.</title>
        <authorList>
            <person name="Varga T."/>
            <person name="Krizsan K."/>
            <person name="Foldi C."/>
            <person name="Dima B."/>
            <person name="Sanchez-Garcia M."/>
            <person name="Sanchez-Ramirez S."/>
            <person name="Szollosi G.J."/>
            <person name="Szarkandi J.G."/>
            <person name="Papp V."/>
            <person name="Albert L."/>
            <person name="Andreopoulos W."/>
            <person name="Angelini C."/>
            <person name="Antonin V."/>
            <person name="Barry K.W."/>
            <person name="Bougher N.L."/>
            <person name="Buchanan P."/>
            <person name="Buyck B."/>
            <person name="Bense V."/>
            <person name="Catcheside P."/>
            <person name="Chovatia M."/>
            <person name="Cooper J."/>
            <person name="Damon W."/>
            <person name="Desjardin D."/>
            <person name="Finy P."/>
            <person name="Geml J."/>
            <person name="Haridas S."/>
            <person name="Hughes K."/>
            <person name="Justo A."/>
            <person name="Karasinski D."/>
            <person name="Kautmanova I."/>
            <person name="Kiss B."/>
            <person name="Kocsube S."/>
            <person name="Kotiranta H."/>
            <person name="LaButti K.M."/>
            <person name="Lechner B.E."/>
            <person name="Liimatainen K."/>
            <person name="Lipzen A."/>
            <person name="Lukacs Z."/>
            <person name="Mihaltcheva S."/>
            <person name="Morgado L.N."/>
            <person name="Niskanen T."/>
            <person name="Noordeloos M.E."/>
            <person name="Ohm R.A."/>
            <person name="Ortiz-Santana B."/>
            <person name="Ovrebo C."/>
            <person name="Racz N."/>
            <person name="Riley R."/>
            <person name="Savchenko A."/>
            <person name="Shiryaev A."/>
            <person name="Soop K."/>
            <person name="Spirin V."/>
            <person name="Szebenyi C."/>
            <person name="Tomsovsky M."/>
            <person name="Tulloss R.E."/>
            <person name="Uehling J."/>
            <person name="Grigoriev I.V."/>
            <person name="Vagvolgyi C."/>
            <person name="Papp T."/>
            <person name="Martin F.M."/>
            <person name="Miettinen O."/>
            <person name="Hibbett D.S."/>
            <person name="Nagy L.G."/>
        </authorList>
    </citation>
    <scope>NUCLEOTIDE SEQUENCE [LARGE SCALE GENOMIC DNA]</scope>
    <source>
        <strain evidence="1 2">FP101781</strain>
    </source>
</reference>
<evidence type="ECO:0000313" key="1">
    <source>
        <dbReference type="EMBL" id="TEB28025.1"/>
    </source>
</evidence>
<dbReference type="AlphaFoldDB" id="A0A4Y7T1L2"/>
<keyword evidence="2" id="KW-1185">Reference proteome</keyword>
<name>A0A4Y7T1L2_COPMI</name>